<feature type="transmembrane region" description="Helical" evidence="1">
    <location>
        <begin position="207"/>
        <end position="226"/>
    </location>
</feature>
<organism evidence="2 3">
    <name type="scientific">Halobaculum roseum</name>
    <dbReference type="NCBI Taxonomy" id="2175149"/>
    <lineage>
        <taxon>Archaea</taxon>
        <taxon>Methanobacteriati</taxon>
        <taxon>Methanobacteriota</taxon>
        <taxon>Stenosarchaea group</taxon>
        <taxon>Halobacteria</taxon>
        <taxon>Halobacteriales</taxon>
        <taxon>Haloferacaceae</taxon>
        <taxon>Halobaculum</taxon>
    </lineage>
</organism>
<feature type="transmembrane region" description="Helical" evidence="1">
    <location>
        <begin position="144"/>
        <end position="163"/>
    </location>
</feature>
<dbReference type="InterPro" id="IPR012666">
    <property type="entry name" value="CbtA_put"/>
</dbReference>
<feature type="transmembrane region" description="Helical" evidence="1">
    <location>
        <begin position="107"/>
        <end position="124"/>
    </location>
</feature>
<keyword evidence="1" id="KW-0472">Membrane</keyword>
<evidence type="ECO:0000313" key="3">
    <source>
        <dbReference type="Proteomes" id="UP001589595"/>
    </source>
</evidence>
<evidence type="ECO:0000256" key="1">
    <source>
        <dbReference type="SAM" id="Phobius"/>
    </source>
</evidence>
<dbReference type="Pfam" id="PF09490">
    <property type="entry name" value="CbtA"/>
    <property type="match status" value="1"/>
</dbReference>
<protein>
    <submittedName>
        <fullName evidence="2">CbtA family protein</fullName>
    </submittedName>
</protein>
<proteinExistence type="predicted"/>
<feature type="transmembrane region" description="Helical" evidence="1">
    <location>
        <begin position="12"/>
        <end position="32"/>
    </location>
</feature>
<evidence type="ECO:0000313" key="2">
    <source>
        <dbReference type="EMBL" id="MFB9826059.1"/>
    </source>
</evidence>
<reference evidence="2" key="1">
    <citation type="submission" date="2024-09" db="EMBL/GenBank/DDBJ databases">
        <authorList>
            <person name="Sun Q."/>
        </authorList>
    </citation>
    <scope>NUCLEOTIDE SEQUENCE [LARGE SCALE GENOMIC DNA]</scope>
    <source>
        <strain evidence="2">JCM 31273</strain>
    </source>
</reference>
<dbReference type="AlphaFoldDB" id="A0ABD5MTF3"/>
<dbReference type="EMBL" id="JBHMAJ010000011">
    <property type="protein sequence ID" value="MFB9826059.1"/>
    <property type="molecule type" value="Genomic_DNA"/>
</dbReference>
<keyword evidence="1" id="KW-1133">Transmembrane helix</keyword>
<feature type="transmembrane region" description="Helical" evidence="1">
    <location>
        <begin position="76"/>
        <end position="95"/>
    </location>
</feature>
<feature type="transmembrane region" description="Helical" evidence="1">
    <location>
        <begin position="175"/>
        <end position="195"/>
    </location>
</feature>
<keyword evidence="3" id="KW-1185">Reference proteome</keyword>
<accession>A0ABD5MTF3</accession>
<dbReference type="GeneID" id="67212807"/>
<name>A0ABD5MTF3_9EURY</name>
<gene>
    <name evidence="2" type="ORF">ACFFOL_17965</name>
</gene>
<dbReference type="RefSeq" id="WP_222923799.1">
    <property type="nucleotide sequence ID" value="NZ_CP082288.1"/>
</dbReference>
<dbReference type="Proteomes" id="UP001589595">
    <property type="component" value="Unassembled WGS sequence"/>
</dbReference>
<comment type="caution">
    <text evidence="2">The sequence shown here is derived from an EMBL/GenBank/DDBJ whole genome shotgun (WGS) entry which is preliminary data.</text>
</comment>
<sequence length="256" mass="25597">MFVEYLTRGVKAGLVAGAVFGVLLALVANPIVGFADELGHDGEAHAHEDGSHGHEETTAAHDAGLSVNGGVSVLSGALWGVLLGAVGFGVAFYFLEPIVPGTGAVRSYVFAAAGFLTASGAPWLVLPPAPPGTDHALDAQTRMILYGVMMAAGAAAAIAGMVLYDRLREDRGRAVAVAVGLLPVGALPVLAAAVPADRTTVALPSELAAGLVGLVVFGQALMWLVLATVHARLHGAEAGDTAAATDSQSGHAVGGD</sequence>
<keyword evidence="1" id="KW-0812">Transmembrane</keyword>